<proteinExistence type="predicted"/>
<dbReference type="Proteomes" id="UP000002872">
    <property type="component" value="Unassembled WGS sequence"/>
</dbReference>
<dbReference type="EMBL" id="GL870881">
    <property type="protein sequence ID" value="EIJ87593.1"/>
    <property type="molecule type" value="Genomic_DNA"/>
</dbReference>
<reference evidence="1" key="1">
    <citation type="submission" date="2011-01" db="EMBL/GenBank/DDBJ databases">
        <title>The Genome Sequence of Nematocida parisii strain ERTm3.</title>
        <authorList>
            <consortium name="The Broad Institute Genome Sequencing Platform"/>
            <consortium name="The Broad Institute Genome Sequencing Center for Infectious Disease"/>
            <person name="Cuomo C."/>
            <person name="Troemel E."/>
            <person name="Young S.K."/>
            <person name="Zeng Q."/>
            <person name="Gargeya S."/>
            <person name="Fitzgerald M."/>
            <person name="Haas B."/>
            <person name="Abouelleil A."/>
            <person name="Alvarado L."/>
            <person name="Arachchi H.M."/>
            <person name="Berlin A."/>
            <person name="Chapman S.B."/>
            <person name="Gearin G."/>
            <person name="Goldberg J."/>
            <person name="Griggs A."/>
            <person name="Gujja S."/>
            <person name="Hansen M."/>
            <person name="Heiman D."/>
            <person name="Howarth C."/>
            <person name="Larimer J."/>
            <person name="Lui A."/>
            <person name="MacDonald P.J.P."/>
            <person name="McCowen C."/>
            <person name="Montmayeur A."/>
            <person name="Murphy C."/>
            <person name="Neiman D."/>
            <person name="Pearson M."/>
            <person name="Priest M."/>
            <person name="Roberts A."/>
            <person name="Saif S."/>
            <person name="Shea T."/>
            <person name="Sisk P."/>
            <person name="Stolte C."/>
            <person name="Sykes S."/>
            <person name="Wortman J."/>
            <person name="Nusbaum C."/>
            <person name="Birren B."/>
        </authorList>
    </citation>
    <scope>NUCLEOTIDE SEQUENCE</scope>
    <source>
        <strain evidence="1">ERTm3</strain>
    </source>
</reference>
<sequence>MKIVHILKHMLITDTDKNFSIKCRAHYKTYTSIRRFTRKSIVERALLILFCVAEIAAFDKIENIYNYSIKSIIKSMVIRPLGPLDFLNRKLFNENKLTLNKRLLAIEIEPHSKLKISGLNLLEKNCSCKAEREMDTLCSNLSSHKYNFQSYMNSYHRALIIMFPSENNILSIRSSKRKSFLDFLENGLTKQKSMYILASLLLLSEGIDVPVTINSNDSEVFFKLDEITIGDSVIGIDINLKESIYDEPLKKKEKSVRSNILIILR</sequence>
<protein>
    <submittedName>
        <fullName evidence="1">Uncharacterized protein</fullName>
    </submittedName>
</protein>
<dbReference type="HOGENOM" id="CLU_1050064_0_0_1"/>
<evidence type="ECO:0000313" key="2">
    <source>
        <dbReference type="Proteomes" id="UP000002872"/>
    </source>
</evidence>
<gene>
    <name evidence="1" type="ORF">NEQG_02140</name>
</gene>
<dbReference type="InParanoid" id="I3EEE6"/>
<dbReference type="AlphaFoldDB" id="I3EEE6"/>
<keyword evidence="2" id="KW-1185">Reference proteome</keyword>
<organism evidence="1 2">
    <name type="scientific">Nematocida parisii (strain ERTm3)</name>
    <name type="common">Nematode killer fungus</name>
    <dbReference type="NCBI Taxonomy" id="935791"/>
    <lineage>
        <taxon>Eukaryota</taxon>
        <taxon>Fungi</taxon>
        <taxon>Fungi incertae sedis</taxon>
        <taxon>Microsporidia</taxon>
        <taxon>Nematocida</taxon>
    </lineage>
</organism>
<name>I3EEE6_NEMP3</name>
<dbReference type="VEuPathDB" id="MicrosporidiaDB:NEQG_02140"/>
<dbReference type="OrthoDB" id="2187913at2759"/>
<evidence type="ECO:0000313" key="1">
    <source>
        <dbReference type="EMBL" id="EIJ87593.1"/>
    </source>
</evidence>
<accession>I3EEE6</accession>